<evidence type="ECO:0000313" key="2">
    <source>
        <dbReference type="EMBL" id="GJT43141.1"/>
    </source>
</evidence>
<gene>
    <name evidence="2" type="ORF">Tco_0951856</name>
</gene>
<evidence type="ECO:0000313" key="3">
    <source>
        <dbReference type="Proteomes" id="UP001151760"/>
    </source>
</evidence>
<proteinExistence type="predicted"/>
<comment type="caution">
    <text evidence="2">The sequence shown here is derived from an EMBL/GenBank/DDBJ whole genome shotgun (WGS) entry which is preliminary data.</text>
</comment>
<keyword evidence="1" id="KW-1133">Transmembrane helix</keyword>
<organism evidence="2 3">
    <name type="scientific">Tanacetum coccineum</name>
    <dbReference type="NCBI Taxonomy" id="301880"/>
    <lineage>
        <taxon>Eukaryota</taxon>
        <taxon>Viridiplantae</taxon>
        <taxon>Streptophyta</taxon>
        <taxon>Embryophyta</taxon>
        <taxon>Tracheophyta</taxon>
        <taxon>Spermatophyta</taxon>
        <taxon>Magnoliopsida</taxon>
        <taxon>eudicotyledons</taxon>
        <taxon>Gunneridae</taxon>
        <taxon>Pentapetalae</taxon>
        <taxon>asterids</taxon>
        <taxon>campanulids</taxon>
        <taxon>Asterales</taxon>
        <taxon>Asteraceae</taxon>
        <taxon>Asteroideae</taxon>
        <taxon>Anthemideae</taxon>
        <taxon>Anthemidinae</taxon>
        <taxon>Tanacetum</taxon>
    </lineage>
</organism>
<dbReference type="Proteomes" id="UP001151760">
    <property type="component" value="Unassembled WGS sequence"/>
</dbReference>
<keyword evidence="1" id="KW-0472">Membrane</keyword>
<reference evidence="2" key="2">
    <citation type="submission" date="2022-01" db="EMBL/GenBank/DDBJ databases">
        <authorList>
            <person name="Yamashiro T."/>
            <person name="Shiraishi A."/>
            <person name="Satake H."/>
            <person name="Nakayama K."/>
        </authorList>
    </citation>
    <scope>NUCLEOTIDE SEQUENCE</scope>
</reference>
<protein>
    <submittedName>
        <fullName evidence="2">Uncharacterized protein</fullName>
    </submittedName>
</protein>
<sequence length="200" mass="21818">MTTFSSALVQLRTPFVLSGGVSLTFFIPSFILSDSCVENTVLVPLAVLNLMAPWMVETTIPIFCIVFLPSNILDGESNLTMTKLRVSLLARKWSPIVISRGISPLDQDFSPENPISGTFESILDALMEVWTMGASVGVAPLSFFPSTSEHTRRLLEASSYLFCSKDLSWAFGQTREQSVIRSSVRGEPIPVVLSSVIVPG</sequence>
<feature type="transmembrane region" description="Helical" evidence="1">
    <location>
        <begin position="51"/>
        <end position="73"/>
    </location>
</feature>
<reference evidence="2" key="1">
    <citation type="journal article" date="2022" name="Int. J. Mol. Sci.">
        <title>Draft Genome of Tanacetum Coccineum: Genomic Comparison of Closely Related Tanacetum-Family Plants.</title>
        <authorList>
            <person name="Yamashiro T."/>
            <person name="Shiraishi A."/>
            <person name="Nakayama K."/>
            <person name="Satake H."/>
        </authorList>
    </citation>
    <scope>NUCLEOTIDE SEQUENCE</scope>
</reference>
<keyword evidence="3" id="KW-1185">Reference proteome</keyword>
<dbReference type="EMBL" id="BQNB010015703">
    <property type="protein sequence ID" value="GJT43141.1"/>
    <property type="molecule type" value="Genomic_DNA"/>
</dbReference>
<feature type="transmembrane region" description="Helical" evidence="1">
    <location>
        <begin position="12"/>
        <end position="31"/>
    </location>
</feature>
<name>A0ABQ5DY47_9ASTR</name>
<accession>A0ABQ5DY47</accession>
<keyword evidence="1" id="KW-0812">Transmembrane</keyword>
<evidence type="ECO:0000256" key="1">
    <source>
        <dbReference type="SAM" id="Phobius"/>
    </source>
</evidence>